<dbReference type="OrthoDB" id="694780at2759"/>
<evidence type="ECO:0000313" key="2">
    <source>
        <dbReference type="Proteomes" id="UP000604825"/>
    </source>
</evidence>
<name>A0A811P9K6_9POAL</name>
<dbReference type="AlphaFoldDB" id="A0A811P9K6"/>
<organism evidence="1 2">
    <name type="scientific">Miscanthus lutarioriparius</name>
    <dbReference type="NCBI Taxonomy" id="422564"/>
    <lineage>
        <taxon>Eukaryota</taxon>
        <taxon>Viridiplantae</taxon>
        <taxon>Streptophyta</taxon>
        <taxon>Embryophyta</taxon>
        <taxon>Tracheophyta</taxon>
        <taxon>Spermatophyta</taxon>
        <taxon>Magnoliopsida</taxon>
        <taxon>Liliopsida</taxon>
        <taxon>Poales</taxon>
        <taxon>Poaceae</taxon>
        <taxon>PACMAD clade</taxon>
        <taxon>Panicoideae</taxon>
        <taxon>Andropogonodae</taxon>
        <taxon>Andropogoneae</taxon>
        <taxon>Saccharinae</taxon>
        <taxon>Miscanthus</taxon>
    </lineage>
</organism>
<dbReference type="PANTHER" id="PTHR33116">
    <property type="entry name" value="REVERSE TRANSCRIPTASE ZINC-BINDING DOMAIN-CONTAINING PROTEIN-RELATED-RELATED"/>
    <property type="match status" value="1"/>
</dbReference>
<accession>A0A811P9K6</accession>
<proteinExistence type="predicted"/>
<sequence length="259" mass="28600">MTEARAIKEILSIFGQTTGLHTNLAKCSVTAIYGADDVLPEIVSILGCQVQTFPIKYLGLPLSTKSIPKTHYQSLVQAVDRKLPPSHGSLMARSGRLVWVKSVLRAVPIYAMMAENLPTWARKEIDGICRRFFWAGKDQSVRGKCMVAWKAWCSRRSSVDLGSATCAAAAALQKRWLWLQRTDQDRAWNPLPIRTSKEVQAFQPSRARRRLNALFGKTGGSTGGRRHYRPIPHENFHGGCGATLTVDKASPGQHMGCAA</sequence>
<protein>
    <submittedName>
        <fullName evidence="1">Uncharacterized protein</fullName>
    </submittedName>
</protein>
<dbReference type="EMBL" id="CAJGYO010000006">
    <property type="protein sequence ID" value="CAD6240089.1"/>
    <property type="molecule type" value="Genomic_DNA"/>
</dbReference>
<reference evidence="1" key="1">
    <citation type="submission" date="2020-10" db="EMBL/GenBank/DDBJ databases">
        <authorList>
            <person name="Han B."/>
            <person name="Lu T."/>
            <person name="Zhao Q."/>
            <person name="Huang X."/>
            <person name="Zhao Y."/>
        </authorList>
    </citation>
    <scope>NUCLEOTIDE SEQUENCE</scope>
</reference>
<dbReference type="Proteomes" id="UP000604825">
    <property type="component" value="Unassembled WGS sequence"/>
</dbReference>
<evidence type="ECO:0000313" key="1">
    <source>
        <dbReference type="EMBL" id="CAD6240089.1"/>
    </source>
</evidence>
<keyword evidence="2" id="KW-1185">Reference proteome</keyword>
<dbReference type="PANTHER" id="PTHR33116:SF78">
    <property type="entry name" value="OS12G0587133 PROTEIN"/>
    <property type="match status" value="1"/>
</dbReference>
<gene>
    <name evidence="1" type="ORF">NCGR_LOCUS26806</name>
</gene>
<comment type="caution">
    <text evidence="1">The sequence shown here is derived from an EMBL/GenBank/DDBJ whole genome shotgun (WGS) entry which is preliminary data.</text>
</comment>